<gene>
    <name evidence="2" type="ORF">FSB_LOCUS6816</name>
</gene>
<sequence length="136" mass="14756">MAYKTALLAQLFIFNVLLAIAGQPFAGRHVPNSRNVDKKQPEFFIGSDGTVLIPGIGRVKLTPIHKHLPYYNPYADNSGGKGSSGGNIPGGDDTFLPNPGVEVPWWWHSSSSTNPSLSIYTQLLDFQELSVLDACV</sequence>
<dbReference type="InterPro" id="IPR034565">
    <property type="entry name" value="Put_cell_wall"/>
</dbReference>
<organism evidence="2">
    <name type="scientific">Fagus sylvatica</name>
    <name type="common">Beechnut</name>
    <dbReference type="NCBI Taxonomy" id="28930"/>
    <lineage>
        <taxon>Eukaryota</taxon>
        <taxon>Viridiplantae</taxon>
        <taxon>Streptophyta</taxon>
        <taxon>Embryophyta</taxon>
        <taxon>Tracheophyta</taxon>
        <taxon>Spermatophyta</taxon>
        <taxon>Magnoliopsida</taxon>
        <taxon>eudicotyledons</taxon>
        <taxon>Gunneridae</taxon>
        <taxon>Pentapetalae</taxon>
        <taxon>rosids</taxon>
        <taxon>fabids</taxon>
        <taxon>Fagales</taxon>
        <taxon>Fagaceae</taxon>
        <taxon>Fagus</taxon>
    </lineage>
</organism>
<name>A0A2N9EWG1_FAGSY</name>
<dbReference type="EMBL" id="OIVN01000358">
    <property type="protein sequence ID" value="SPC78934.1"/>
    <property type="molecule type" value="Genomic_DNA"/>
</dbReference>
<evidence type="ECO:0000256" key="1">
    <source>
        <dbReference type="SAM" id="SignalP"/>
    </source>
</evidence>
<proteinExistence type="predicted"/>
<protein>
    <submittedName>
        <fullName evidence="2">Uncharacterized protein</fullName>
    </submittedName>
</protein>
<evidence type="ECO:0000313" key="2">
    <source>
        <dbReference type="EMBL" id="SPC78934.1"/>
    </source>
</evidence>
<accession>A0A2N9EWG1</accession>
<dbReference type="PANTHER" id="PTHR36733:SF1">
    <property type="entry name" value="CELL WALL PROTEIN-RELATED"/>
    <property type="match status" value="1"/>
</dbReference>
<dbReference type="PANTHER" id="PTHR36733">
    <property type="entry name" value="CELL WALL PROTEIN-RELATED"/>
    <property type="match status" value="1"/>
</dbReference>
<keyword evidence="1" id="KW-0732">Signal</keyword>
<feature type="signal peptide" evidence="1">
    <location>
        <begin position="1"/>
        <end position="21"/>
    </location>
</feature>
<dbReference type="AlphaFoldDB" id="A0A2N9EWG1"/>
<reference evidence="2" key="1">
    <citation type="submission" date="2018-02" db="EMBL/GenBank/DDBJ databases">
        <authorList>
            <person name="Cohen D.B."/>
            <person name="Kent A.D."/>
        </authorList>
    </citation>
    <scope>NUCLEOTIDE SEQUENCE</scope>
</reference>
<feature type="chain" id="PRO_5014925617" evidence="1">
    <location>
        <begin position="22"/>
        <end position="136"/>
    </location>
</feature>